<dbReference type="AlphaFoldDB" id="A0A1W1WK71"/>
<dbReference type="InterPro" id="IPR052038">
    <property type="entry name" value="Type-VII_TA_antitoxin"/>
</dbReference>
<dbReference type="Pfam" id="PF01909">
    <property type="entry name" value="NTP_transf_2"/>
    <property type="match status" value="1"/>
</dbReference>
<protein>
    <recommendedName>
        <fullName evidence="10">Polymerase nucleotidyl transferase domain-containing protein</fullName>
    </recommendedName>
</protein>
<evidence type="ECO:0000256" key="6">
    <source>
        <dbReference type="ARBA" id="ARBA00022741"/>
    </source>
</evidence>
<dbReference type="GO" id="GO:0005524">
    <property type="term" value="F:ATP binding"/>
    <property type="evidence" value="ECO:0007669"/>
    <property type="project" value="UniProtKB-KW"/>
</dbReference>
<proteinExistence type="inferred from homology"/>
<dbReference type="RefSeq" id="WP_020374034.1">
    <property type="nucleotide sequence ID" value="NZ_FWWY01000001.1"/>
</dbReference>
<comment type="cofactor">
    <cofactor evidence="1">
        <name>Mg(2+)</name>
        <dbReference type="ChEBI" id="CHEBI:18420"/>
    </cofactor>
</comment>
<name>A0A1W1WK71_SULTA</name>
<reference evidence="12" key="1">
    <citation type="submission" date="2017-04" db="EMBL/GenBank/DDBJ databases">
        <authorList>
            <person name="Varghese N."/>
            <person name="Submissions S."/>
        </authorList>
    </citation>
    <scope>NUCLEOTIDE SEQUENCE [LARGE SCALE GENOMIC DNA]</scope>
    <source>
        <strain evidence="12">DSM 9293</strain>
    </source>
</reference>
<dbReference type="Proteomes" id="UP000192660">
    <property type="component" value="Unassembled WGS sequence"/>
</dbReference>
<dbReference type="Gene3D" id="3.30.460.10">
    <property type="entry name" value="Beta Polymerase, domain 2"/>
    <property type="match status" value="1"/>
</dbReference>
<keyword evidence="7" id="KW-0067">ATP-binding</keyword>
<dbReference type="EMBL" id="FWWY01000001">
    <property type="protein sequence ID" value="SMC06728.1"/>
    <property type="molecule type" value="Genomic_DNA"/>
</dbReference>
<evidence type="ECO:0000256" key="7">
    <source>
        <dbReference type="ARBA" id="ARBA00022840"/>
    </source>
</evidence>
<evidence type="ECO:0000256" key="4">
    <source>
        <dbReference type="ARBA" id="ARBA00022695"/>
    </source>
</evidence>
<dbReference type="GO" id="GO:0016779">
    <property type="term" value="F:nucleotidyltransferase activity"/>
    <property type="evidence" value="ECO:0007669"/>
    <property type="project" value="UniProtKB-KW"/>
</dbReference>
<keyword evidence="3" id="KW-0808">Transferase</keyword>
<dbReference type="GO" id="GO:0046872">
    <property type="term" value="F:metal ion binding"/>
    <property type="evidence" value="ECO:0007669"/>
    <property type="project" value="UniProtKB-KW"/>
</dbReference>
<evidence type="ECO:0000313" key="11">
    <source>
        <dbReference type="EMBL" id="SMC06728.1"/>
    </source>
</evidence>
<evidence type="ECO:0000256" key="8">
    <source>
        <dbReference type="ARBA" id="ARBA00022842"/>
    </source>
</evidence>
<dbReference type="InterPro" id="IPR002934">
    <property type="entry name" value="Polymerase_NTP_transf_dom"/>
</dbReference>
<dbReference type="SUPFAM" id="SSF81301">
    <property type="entry name" value="Nucleotidyltransferase"/>
    <property type="match status" value="1"/>
</dbReference>
<evidence type="ECO:0000256" key="3">
    <source>
        <dbReference type="ARBA" id="ARBA00022679"/>
    </source>
</evidence>
<gene>
    <name evidence="11" type="ORF">SAMN00768000_2990</name>
</gene>
<evidence type="ECO:0000256" key="1">
    <source>
        <dbReference type="ARBA" id="ARBA00001946"/>
    </source>
</evidence>
<keyword evidence="12" id="KW-1185">Reference proteome</keyword>
<accession>A0A1W1WK71</accession>
<keyword evidence="8" id="KW-0460">Magnesium</keyword>
<evidence type="ECO:0000313" key="12">
    <source>
        <dbReference type="Proteomes" id="UP000192660"/>
    </source>
</evidence>
<dbReference type="PANTHER" id="PTHR33571">
    <property type="entry name" value="SSL8005 PROTEIN"/>
    <property type="match status" value="1"/>
</dbReference>
<keyword evidence="5" id="KW-0479">Metal-binding</keyword>
<dbReference type="InterPro" id="IPR043519">
    <property type="entry name" value="NT_sf"/>
</dbReference>
<evidence type="ECO:0000259" key="10">
    <source>
        <dbReference type="Pfam" id="PF01909"/>
    </source>
</evidence>
<feature type="domain" description="Polymerase nucleotidyl transferase" evidence="10">
    <location>
        <begin position="21"/>
        <end position="104"/>
    </location>
</feature>
<dbReference type="CDD" id="cd05403">
    <property type="entry name" value="NT_KNTase_like"/>
    <property type="match status" value="1"/>
</dbReference>
<comment type="similarity">
    <text evidence="9">Belongs to the MntA antitoxin family.</text>
</comment>
<organism evidence="11 12">
    <name type="scientific">Sulfobacillus thermosulfidooxidans (strain DSM 9293 / VKM B-1269 / AT-1)</name>
    <dbReference type="NCBI Taxonomy" id="929705"/>
    <lineage>
        <taxon>Bacteria</taxon>
        <taxon>Bacillati</taxon>
        <taxon>Bacillota</taxon>
        <taxon>Clostridia</taxon>
        <taxon>Eubacteriales</taxon>
        <taxon>Clostridiales Family XVII. Incertae Sedis</taxon>
        <taxon>Sulfobacillus</taxon>
    </lineage>
</organism>
<sequence length="109" mass="12609">MPPRVDIPEHLPISIDPNRLTILCRRYGIRELALFGSVLRDDFTSQSDIDVLYDVEPTSPIRSLFDVGRLVVDLEELLGRRVDVSNKQRLYPVLRDEILSTRRVIYAET</sequence>
<keyword evidence="6" id="KW-0547">Nucleotide-binding</keyword>
<keyword evidence="4" id="KW-0548">Nucleotidyltransferase</keyword>
<dbReference type="OrthoDB" id="9809668at2"/>
<evidence type="ECO:0000256" key="5">
    <source>
        <dbReference type="ARBA" id="ARBA00022723"/>
    </source>
</evidence>
<dbReference type="PANTHER" id="PTHR33571:SF12">
    <property type="entry name" value="BSL3053 PROTEIN"/>
    <property type="match status" value="1"/>
</dbReference>
<evidence type="ECO:0000256" key="9">
    <source>
        <dbReference type="ARBA" id="ARBA00038276"/>
    </source>
</evidence>
<keyword evidence="2" id="KW-1277">Toxin-antitoxin system</keyword>
<evidence type="ECO:0000256" key="2">
    <source>
        <dbReference type="ARBA" id="ARBA00022649"/>
    </source>
</evidence>